<dbReference type="InterPro" id="IPR001279">
    <property type="entry name" value="Metallo-B-lactamas"/>
</dbReference>
<evidence type="ECO:0000313" key="3">
    <source>
        <dbReference type="Proteomes" id="UP000000496"/>
    </source>
</evidence>
<dbReference type="EMBL" id="FR872582">
    <property type="protein sequence ID" value="CCB88354.1"/>
    <property type="molecule type" value="Genomic_DNA"/>
</dbReference>
<evidence type="ECO:0000313" key="2">
    <source>
        <dbReference type="EMBL" id="CCB88354.1"/>
    </source>
</evidence>
<dbReference type="eggNOG" id="COG2220">
    <property type="taxonomic scope" value="Bacteria"/>
</dbReference>
<dbReference type="PANTHER" id="PTHR15032:SF4">
    <property type="entry name" value="N-ACYL-PHOSPHATIDYLETHANOLAMINE-HYDROLYZING PHOSPHOLIPASE D"/>
    <property type="match status" value="1"/>
</dbReference>
<protein>
    <submittedName>
        <fullName evidence="2">N-acyl-phosphatidylethanolamine-hydrolyzing phospholipase D</fullName>
        <ecNumber evidence="2">3.1.4.-</ecNumber>
    </submittedName>
</protein>
<reference key="1">
    <citation type="journal article" date="2011" name="Mol. Biol. Evol.">
        <title>Unity in variety -- the pan-genome of the Chlamydiae.</title>
        <authorList>
            <person name="Collingro A."/>
            <person name="Tischler P."/>
            <person name="Weinmaier T."/>
            <person name="Penz T."/>
            <person name="Heinz E."/>
            <person name="Brunham R.C."/>
            <person name="Read T.D."/>
            <person name="Bavoil P.M."/>
            <person name="Sachse K."/>
            <person name="Kahane S."/>
            <person name="Friedman M.G."/>
            <person name="Rattei T."/>
            <person name="Myers G.S.A."/>
            <person name="Horn M."/>
        </authorList>
    </citation>
    <scope>NUCLEOTIDE SEQUENCE</scope>
    <source>
        <strain>Z</strain>
    </source>
</reference>
<evidence type="ECO:0000259" key="1">
    <source>
        <dbReference type="Pfam" id="PF12706"/>
    </source>
</evidence>
<keyword evidence="3" id="KW-1185">Reference proteome</keyword>
<dbReference type="GO" id="GO:0070290">
    <property type="term" value="F:N-acylphosphatidylethanolamine-specific phospholipase D activity"/>
    <property type="evidence" value="ECO:0007669"/>
    <property type="project" value="InterPro"/>
</dbReference>
<name>F8L6K9_SIMNZ</name>
<dbReference type="RefSeq" id="WP_013942821.1">
    <property type="nucleotide sequence ID" value="NC_015713.1"/>
</dbReference>
<dbReference type="STRING" id="331113.SNE_A04770"/>
<dbReference type="Gene3D" id="3.60.15.10">
    <property type="entry name" value="Ribonuclease Z/Hydroxyacylglutathione hydrolase-like"/>
    <property type="match status" value="1"/>
</dbReference>
<dbReference type="GO" id="GO:0005737">
    <property type="term" value="C:cytoplasm"/>
    <property type="evidence" value="ECO:0007669"/>
    <property type="project" value="TreeGrafter"/>
</dbReference>
<dbReference type="AlphaFoldDB" id="F8L6K9"/>
<dbReference type="Pfam" id="PF12706">
    <property type="entry name" value="Lactamase_B_2"/>
    <property type="match status" value="1"/>
</dbReference>
<dbReference type="InterPro" id="IPR036866">
    <property type="entry name" value="RibonucZ/Hydroxyglut_hydro"/>
</dbReference>
<organism evidence="2 3">
    <name type="scientific">Simkania negevensis (strain ATCC VR-1471 / DSM 27360 / Z)</name>
    <dbReference type="NCBI Taxonomy" id="331113"/>
    <lineage>
        <taxon>Bacteria</taxon>
        <taxon>Pseudomonadati</taxon>
        <taxon>Chlamydiota</taxon>
        <taxon>Chlamydiia</taxon>
        <taxon>Parachlamydiales</taxon>
        <taxon>Simkaniaceae</taxon>
        <taxon>Simkania</taxon>
    </lineage>
</organism>
<dbReference type="SUPFAM" id="SSF56281">
    <property type="entry name" value="Metallo-hydrolase/oxidoreductase"/>
    <property type="match status" value="1"/>
</dbReference>
<dbReference type="EC" id="3.1.4.-" evidence="2"/>
<dbReference type="Proteomes" id="UP000000496">
    <property type="component" value="Chromosome gsn.131"/>
</dbReference>
<dbReference type="GO" id="GO:0008270">
    <property type="term" value="F:zinc ion binding"/>
    <property type="evidence" value="ECO:0007669"/>
    <property type="project" value="InterPro"/>
</dbReference>
<feature type="domain" description="Metallo-beta-lactamase" evidence="1">
    <location>
        <begin position="74"/>
        <end position="278"/>
    </location>
</feature>
<reference evidence="2 3" key="2">
    <citation type="journal article" date="2011" name="Mol. Biol. Evol.">
        <title>Unity in variety--the pan-genome of the Chlamydiae.</title>
        <authorList>
            <person name="Collingro A."/>
            <person name="Tischler P."/>
            <person name="Weinmaier T."/>
            <person name="Penz T."/>
            <person name="Heinz E."/>
            <person name="Brunham R.C."/>
            <person name="Read T.D."/>
            <person name="Bavoil P.M."/>
            <person name="Sachse K."/>
            <person name="Kahane S."/>
            <person name="Friedman M.G."/>
            <person name="Rattei T."/>
            <person name="Myers G.S."/>
            <person name="Horn M."/>
        </authorList>
    </citation>
    <scope>NUCLEOTIDE SEQUENCE [LARGE SCALE GENOMIC DNA]</scope>
    <source>
        <strain evidence="3">ATCC VR-1471 / Z</strain>
    </source>
</reference>
<accession>F8L6K9</accession>
<dbReference type="InterPro" id="IPR024884">
    <property type="entry name" value="NAPE-PLD"/>
</dbReference>
<dbReference type="PANTHER" id="PTHR15032">
    <property type="entry name" value="N-ACYL-PHOSPHATIDYLETHANOLAMINE-HYDROLYZING PHOSPHOLIPASE D"/>
    <property type="match status" value="1"/>
</dbReference>
<proteinExistence type="predicted"/>
<sequence length="320" mass="37602">MTEKNRFRNPHFDKRKQSIKQIIHSLKMEKKLAIAPHNFQFPNPRQLNESETEPSACWLGHSSFYLKCRGFHLITDPVWSQRCSPIPCLGPKRRQPVPYALNHFSKVHFVLISHNHYDHLDKKTVLKLHTLHPQIHWIVPIGVAKWFKKYEILNVSELAWHEEFHCTQDGESITITAVPTQHFSGRGLHDRNKSHWNGYVMTFKNLDHSKKAYFVGDTGYNPHDFKAIGEKYGPMDLSLIPIGAYRPRFFMREVHVNPEEAVMIHQEVKSKLSIGMHWKTFKLTSEKMHQPPYDLYQSLEKHSVSTCHFRVLEIGQTIQW</sequence>
<gene>
    <name evidence="2" type="primary">napEPLD-A</name>
    <name evidence="2" type="ordered locus">SNE_A04770</name>
</gene>
<keyword evidence="2" id="KW-0378">Hydrolase</keyword>
<dbReference type="PIRSF" id="PIRSF038896">
    <property type="entry name" value="NAPE-PLD"/>
    <property type="match status" value="1"/>
</dbReference>
<dbReference type="KEGG" id="sng:SNE_A04770"/>
<dbReference type="HOGENOM" id="CLU_020884_1_1_0"/>